<name>A0A7J7J264_BUGNE</name>
<reference evidence="2" key="1">
    <citation type="submission" date="2020-06" db="EMBL/GenBank/DDBJ databases">
        <title>Draft genome of Bugula neritina, a colonial animal packing powerful symbionts and potential medicines.</title>
        <authorList>
            <person name="Rayko M."/>
        </authorList>
    </citation>
    <scope>NUCLEOTIDE SEQUENCE [LARGE SCALE GENOMIC DNA]</scope>
    <source>
        <strain evidence="2">Kwan_BN1</strain>
    </source>
</reference>
<dbReference type="GO" id="GO:0005739">
    <property type="term" value="C:mitochondrion"/>
    <property type="evidence" value="ECO:0007669"/>
    <property type="project" value="TreeGrafter"/>
</dbReference>
<evidence type="ECO:0000259" key="1">
    <source>
        <dbReference type="Pfam" id="PF01965"/>
    </source>
</evidence>
<evidence type="ECO:0000313" key="2">
    <source>
        <dbReference type="EMBL" id="KAF6020173.1"/>
    </source>
</evidence>
<accession>A0A7J7J264</accession>
<protein>
    <submittedName>
        <fullName evidence="2">C21orf33</fullName>
    </submittedName>
</protein>
<dbReference type="EMBL" id="VXIV02003191">
    <property type="protein sequence ID" value="KAF6020173.1"/>
    <property type="molecule type" value="Genomic_DNA"/>
</dbReference>
<dbReference type="SUPFAM" id="SSF52317">
    <property type="entry name" value="Class I glutamine amidotransferase-like"/>
    <property type="match status" value="1"/>
</dbReference>
<dbReference type="InterPro" id="IPR029062">
    <property type="entry name" value="Class_I_gatase-like"/>
</dbReference>
<dbReference type="PANTHER" id="PTHR10224">
    <property type="entry name" value="ES1 PROTEIN HOMOLOG, MITOCHONDRIAL"/>
    <property type="match status" value="1"/>
</dbReference>
<dbReference type="AlphaFoldDB" id="A0A7J7J264"/>
<dbReference type="Proteomes" id="UP000593567">
    <property type="component" value="Unassembled WGS sequence"/>
</dbReference>
<dbReference type="Gene3D" id="3.40.50.880">
    <property type="match status" value="1"/>
</dbReference>
<sequence length="252" mass="27093">MTAALNISPCYNIILHGSGVYDGTEVHEASACLVHLSRAGSEVSIFAPNIDQMHTIDHTKGAPMEPNRNVLTESARVARGAVSSLSDLKASDFDLLVIPGGFGAAKNLSDWAVKGPDSTVNEEVAKVIKDFHGTKKPIAMCCISPVLAAKVIPGCEVTVGQSSGDLWPYAETCQGIEKVFIYYDTLIVMSLTNCHTTCFLNTCLYECHVDEANKLVTTPAFMYHDPSQGWHSVHLIFDGVGKMISAALAMCK</sequence>
<dbReference type="PANTHER" id="PTHR10224:SF17">
    <property type="entry name" value="DJ-1_PFPI DOMAIN-CONTAINING PROTEIN"/>
    <property type="match status" value="1"/>
</dbReference>
<gene>
    <name evidence="2" type="ORF">EB796_021546</name>
</gene>
<organism evidence="2 3">
    <name type="scientific">Bugula neritina</name>
    <name type="common">Brown bryozoan</name>
    <name type="synonym">Sertularia neritina</name>
    <dbReference type="NCBI Taxonomy" id="10212"/>
    <lineage>
        <taxon>Eukaryota</taxon>
        <taxon>Metazoa</taxon>
        <taxon>Spiralia</taxon>
        <taxon>Lophotrochozoa</taxon>
        <taxon>Bryozoa</taxon>
        <taxon>Gymnolaemata</taxon>
        <taxon>Cheilostomatida</taxon>
        <taxon>Flustrina</taxon>
        <taxon>Buguloidea</taxon>
        <taxon>Bugulidae</taxon>
        <taxon>Bugula</taxon>
    </lineage>
</organism>
<feature type="domain" description="DJ-1/PfpI" evidence="1">
    <location>
        <begin position="21"/>
        <end position="161"/>
    </location>
</feature>
<dbReference type="Pfam" id="PF01965">
    <property type="entry name" value="DJ-1_PfpI"/>
    <property type="match status" value="1"/>
</dbReference>
<proteinExistence type="predicted"/>
<keyword evidence="3" id="KW-1185">Reference proteome</keyword>
<evidence type="ECO:0000313" key="3">
    <source>
        <dbReference type="Proteomes" id="UP000593567"/>
    </source>
</evidence>
<comment type="caution">
    <text evidence="2">The sequence shown here is derived from an EMBL/GenBank/DDBJ whole genome shotgun (WGS) entry which is preliminary data.</text>
</comment>
<dbReference type="OrthoDB" id="543156at2759"/>
<dbReference type="NCBIfam" id="NF008747">
    <property type="entry name" value="PRK11780.1"/>
    <property type="match status" value="1"/>
</dbReference>
<dbReference type="InterPro" id="IPR002818">
    <property type="entry name" value="DJ-1/PfpI"/>
</dbReference>